<feature type="domain" description="Pyruvate kinase barrel" evidence="18">
    <location>
        <begin position="153"/>
        <end position="479"/>
    </location>
</feature>
<evidence type="ECO:0000256" key="1">
    <source>
        <dbReference type="ARBA" id="ARBA00001946"/>
    </source>
</evidence>
<evidence type="ECO:0000256" key="11">
    <source>
        <dbReference type="ARBA" id="ARBA00022777"/>
    </source>
</evidence>
<dbReference type="InterPro" id="IPR040442">
    <property type="entry name" value="Pyrv_kinase-like_dom_sf"/>
</dbReference>
<dbReference type="FunFam" id="2.40.33.10:FF:000001">
    <property type="entry name" value="Pyruvate kinase"/>
    <property type="match status" value="1"/>
</dbReference>
<dbReference type="GO" id="GO:0000287">
    <property type="term" value="F:magnesium ion binding"/>
    <property type="evidence" value="ECO:0007669"/>
    <property type="project" value="InterPro"/>
</dbReference>
<evidence type="ECO:0000256" key="10">
    <source>
        <dbReference type="ARBA" id="ARBA00022741"/>
    </source>
</evidence>
<keyword evidence="22" id="KW-1185">Reference proteome</keyword>
<dbReference type="AlphaFoldDB" id="A0A1W5CXA7"/>
<dbReference type="InterPro" id="IPR015806">
    <property type="entry name" value="Pyrv_Knase_insert_dom_sf"/>
</dbReference>
<keyword evidence="10" id="KW-0547">Nucleotide-binding</keyword>
<keyword evidence="12" id="KW-0067">ATP-binding</keyword>
<dbReference type="InterPro" id="IPR015795">
    <property type="entry name" value="Pyrv_Knase_C"/>
</dbReference>
<keyword evidence="13 17" id="KW-0460">Magnesium</keyword>
<keyword evidence="14 17" id="KW-0324">Glycolysis</keyword>
<evidence type="ECO:0000256" key="17">
    <source>
        <dbReference type="RuleBase" id="RU000504"/>
    </source>
</evidence>
<keyword evidence="8 17" id="KW-0808">Transferase</keyword>
<comment type="cofactor">
    <cofactor evidence="2">
        <name>K(+)</name>
        <dbReference type="ChEBI" id="CHEBI:29103"/>
    </cofactor>
</comment>
<dbReference type="NCBIfam" id="TIGR01064">
    <property type="entry name" value="pyruv_kin"/>
    <property type="match status" value="1"/>
</dbReference>
<evidence type="ECO:0000256" key="6">
    <source>
        <dbReference type="ARBA" id="ARBA00012142"/>
    </source>
</evidence>
<dbReference type="PRINTS" id="PR01050">
    <property type="entry name" value="PYRUVTKNASE"/>
</dbReference>
<dbReference type="NCBIfam" id="NF004491">
    <property type="entry name" value="PRK05826.1"/>
    <property type="match status" value="1"/>
</dbReference>
<dbReference type="UniPathway" id="UPA00109">
    <property type="reaction ID" value="UER00188"/>
</dbReference>
<reference evidence="22" key="2">
    <citation type="submission" date="2017-03" db="EMBL/GenBank/DDBJ databases">
        <authorList>
            <person name="Sharma R."/>
            <person name="Thines M."/>
        </authorList>
    </citation>
    <scope>NUCLEOTIDE SEQUENCE [LARGE SCALE GENOMIC DNA]</scope>
</reference>
<dbReference type="InterPro" id="IPR036918">
    <property type="entry name" value="Pyrv_Knase_C_sf"/>
</dbReference>
<evidence type="ECO:0000256" key="12">
    <source>
        <dbReference type="ARBA" id="ARBA00022840"/>
    </source>
</evidence>
<evidence type="ECO:0000256" key="13">
    <source>
        <dbReference type="ARBA" id="ARBA00022842"/>
    </source>
</evidence>
<evidence type="ECO:0000313" key="22">
    <source>
        <dbReference type="Proteomes" id="UP000192927"/>
    </source>
</evidence>
<sequence length="647" mass="72574">MREIPQRLSTNAKRQRAYSKITIDKTRSNQWLTDMLRLNGPRRNSLHKEALKAEREEKKRLVRILQKEQTRISLIVDWAFQLQDRSDETPEELARRILSHYQELNDARVDEVREREWKERNGMANSLDHLSSRTRLEWLSGLNTEFHPEKSFRRTSIICTIGPKTNSVEKINLLRKAGLNVVRMNFSHGSYEYHQSVIDHAKEAERIQPGRPLAVALDTKGPEIRTGNTPGDGDIPITQGTTMNITTDEKYATASDNKNMFVDYKNITKVIEKGRTIYVDDGVLSFEVLEIVDDKTIRVKCLNDGKISSKKGVNLPKTDVDLPALSEKDKNDLRFGVKNKVDMVFASFIRRGSDITAIREVLGEDGKEIQIIAKIENQQGVNNFEEILKETDGVMVARGDLGIEIAPAQVFIAQKMMIAKCNLAGKPVICATQMLESMTYNPRPTRAEVSDVGNAVLDGADCVMLSGETAKGIYPAESVTMMHEACLLAEIAIPYVSVFDELRSLAPRPTETTESVAMAAVSTSLELNAGAILALTTSGKTARLISKYRPVCPILMVTRNDTASRYSHLYRGVYPFLFPEKKPDFNSTIWQEDVDRRLKWGITEAIKLGVLEKGDKVVCVQGWRGGLGHTNTIRIVPAEEDLGLASV</sequence>
<dbReference type="Gene3D" id="2.40.33.10">
    <property type="entry name" value="PK beta-barrel domain-like"/>
    <property type="match status" value="1"/>
</dbReference>
<evidence type="ECO:0000256" key="15">
    <source>
        <dbReference type="ARBA" id="ARBA00023317"/>
    </source>
</evidence>
<keyword evidence="15 21" id="KW-0670">Pyruvate</keyword>
<dbReference type="NCBIfam" id="NF004978">
    <property type="entry name" value="PRK06354.1"/>
    <property type="match status" value="1"/>
</dbReference>
<dbReference type="EMBL" id="FWEW01000736">
    <property type="protein sequence ID" value="SLM35507.1"/>
    <property type="molecule type" value="Genomic_DNA"/>
</dbReference>
<comment type="subunit">
    <text evidence="5">Homotetramer.</text>
</comment>
<dbReference type="OrthoDB" id="108365at2759"/>
<reference evidence="21" key="1">
    <citation type="submission" date="2017-03" db="EMBL/GenBank/DDBJ databases">
        <authorList>
            <person name="Afonso C.L."/>
            <person name="Miller P.J."/>
            <person name="Scott M.A."/>
            <person name="Spackman E."/>
            <person name="Goraichik I."/>
            <person name="Dimitrov K.M."/>
            <person name="Suarez D.L."/>
            <person name="Swayne D.E."/>
        </authorList>
    </citation>
    <scope>NUCLEOTIDE SEQUENCE [LARGE SCALE GENOMIC DNA]</scope>
</reference>
<dbReference type="Pfam" id="PF00224">
    <property type="entry name" value="PK"/>
    <property type="match status" value="1"/>
</dbReference>
<feature type="domain" description="Pyruvate kinase C-terminal" evidence="19">
    <location>
        <begin position="514"/>
        <end position="636"/>
    </location>
</feature>
<dbReference type="GO" id="GO:0004743">
    <property type="term" value="F:pyruvate kinase activity"/>
    <property type="evidence" value="ECO:0007669"/>
    <property type="project" value="UniProtKB-EC"/>
</dbReference>
<evidence type="ECO:0000256" key="2">
    <source>
        <dbReference type="ARBA" id="ARBA00001958"/>
    </source>
</evidence>
<dbReference type="InterPro" id="IPR015813">
    <property type="entry name" value="Pyrv/PenolPyrv_kinase-like_dom"/>
</dbReference>
<name>A0A1W5CXA7_9LECA</name>
<evidence type="ECO:0000313" key="21">
    <source>
        <dbReference type="EMBL" id="SLM35507.1"/>
    </source>
</evidence>
<keyword evidence="11 17" id="KW-0418">Kinase</keyword>
<dbReference type="Gene3D" id="3.40.1380.20">
    <property type="entry name" value="Pyruvate kinase, C-terminal domain"/>
    <property type="match status" value="1"/>
</dbReference>
<dbReference type="Gene3D" id="3.20.20.60">
    <property type="entry name" value="Phosphoenolpyruvate-binding domains"/>
    <property type="match status" value="1"/>
</dbReference>
<protein>
    <recommendedName>
        <fullName evidence="7 17">Pyruvate kinase</fullName>
        <ecNumber evidence="6 17">2.7.1.40</ecNumber>
    </recommendedName>
</protein>
<evidence type="ECO:0000313" key="23">
    <source>
        <dbReference type="Proteomes" id="UP000324767"/>
    </source>
</evidence>
<evidence type="ECO:0000256" key="3">
    <source>
        <dbReference type="ARBA" id="ARBA00004997"/>
    </source>
</evidence>
<evidence type="ECO:0000256" key="5">
    <source>
        <dbReference type="ARBA" id="ARBA00011881"/>
    </source>
</evidence>
<dbReference type="EC" id="2.7.1.40" evidence="6 17"/>
<evidence type="ECO:0000256" key="4">
    <source>
        <dbReference type="ARBA" id="ARBA00008663"/>
    </source>
</evidence>
<dbReference type="InterPro" id="IPR011037">
    <property type="entry name" value="Pyrv_Knase-like_insert_dom_sf"/>
</dbReference>
<dbReference type="GO" id="GO:0005524">
    <property type="term" value="F:ATP binding"/>
    <property type="evidence" value="ECO:0007669"/>
    <property type="project" value="UniProtKB-KW"/>
</dbReference>
<accession>A0A1W5CXA7</accession>
<dbReference type="Proteomes" id="UP000324767">
    <property type="component" value="Unassembled WGS sequence"/>
</dbReference>
<dbReference type="FunFam" id="3.40.1380.20:FF:000001">
    <property type="entry name" value="Pyruvate kinase"/>
    <property type="match status" value="1"/>
</dbReference>
<dbReference type="SUPFAM" id="SSF52935">
    <property type="entry name" value="PK C-terminal domain-like"/>
    <property type="match status" value="1"/>
</dbReference>
<gene>
    <name evidence="20" type="ORF">FRX48_08763</name>
</gene>
<proteinExistence type="inferred from homology"/>
<evidence type="ECO:0000256" key="16">
    <source>
        <dbReference type="ARBA" id="ARBA00048152"/>
    </source>
</evidence>
<comment type="pathway">
    <text evidence="3 17">Carbohydrate degradation; glycolysis; pyruvate from D-glyceraldehyde 3-phosphate: step 5/5.</text>
</comment>
<dbReference type="CDD" id="cd00288">
    <property type="entry name" value="Pyruvate_Kinase"/>
    <property type="match status" value="1"/>
</dbReference>
<evidence type="ECO:0000256" key="8">
    <source>
        <dbReference type="ARBA" id="ARBA00022679"/>
    </source>
</evidence>
<dbReference type="GO" id="GO:0016301">
    <property type="term" value="F:kinase activity"/>
    <property type="evidence" value="ECO:0007669"/>
    <property type="project" value="UniProtKB-KW"/>
</dbReference>
<evidence type="ECO:0000256" key="7">
    <source>
        <dbReference type="ARBA" id="ARBA00018587"/>
    </source>
</evidence>
<reference evidence="20 23" key="3">
    <citation type="submission" date="2019-09" db="EMBL/GenBank/DDBJ databases">
        <title>The hologenome of the rock-dwelling lichen Lasallia pustulata.</title>
        <authorList>
            <person name="Greshake Tzovaras B."/>
            <person name="Segers F."/>
            <person name="Bicker A."/>
            <person name="Dal Grande F."/>
            <person name="Otte J."/>
            <person name="Hankeln T."/>
            <person name="Schmitt I."/>
            <person name="Ebersberger I."/>
        </authorList>
    </citation>
    <scope>NUCLEOTIDE SEQUENCE [LARGE SCALE GENOMIC DNA]</scope>
    <source>
        <strain evidence="20">A1-1</strain>
    </source>
</reference>
<evidence type="ECO:0000256" key="14">
    <source>
        <dbReference type="ARBA" id="ARBA00023152"/>
    </source>
</evidence>
<comment type="similarity">
    <text evidence="4 17">Belongs to the pyruvate kinase family.</text>
</comment>
<organism evidence="21 22">
    <name type="scientific">Lasallia pustulata</name>
    <dbReference type="NCBI Taxonomy" id="136370"/>
    <lineage>
        <taxon>Eukaryota</taxon>
        <taxon>Fungi</taxon>
        <taxon>Dikarya</taxon>
        <taxon>Ascomycota</taxon>
        <taxon>Pezizomycotina</taxon>
        <taxon>Lecanoromycetes</taxon>
        <taxon>OSLEUM clade</taxon>
        <taxon>Umbilicariomycetidae</taxon>
        <taxon>Umbilicariales</taxon>
        <taxon>Umbilicariaceae</taxon>
        <taxon>Lasallia</taxon>
    </lineage>
</organism>
<dbReference type="PANTHER" id="PTHR11817">
    <property type="entry name" value="PYRUVATE KINASE"/>
    <property type="match status" value="1"/>
</dbReference>
<evidence type="ECO:0000259" key="19">
    <source>
        <dbReference type="Pfam" id="PF02887"/>
    </source>
</evidence>
<dbReference type="EMBL" id="VXIT01000017">
    <property type="protein sequence ID" value="KAA6407520.1"/>
    <property type="molecule type" value="Genomic_DNA"/>
</dbReference>
<keyword evidence="9" id="KW-0479">Metal-binding</keyword>
<dbReference type="InterPro" id="IPR018209">
    <property type="entry name" value="Pyrv_Knase_AS"/>
</dbReference>
<dbReference type="InterPro" id="IPR015793">
    <property type="entry name" value="Pyrv_Knase_brl"/>
</dbReference>
<dbReference type="SUPFAM" id="SSF51621">
    <property type="entry name" value="Phosphoenolpyruvate/pyruvate domain"/>
    <property type="match status" value="1"/>
</dbReference>
<evidence type="ECO:0000259" key="18">
    <source>
        <dbReference type="Pfam" id="PF00224"/>
    </source>
</evidence>
<dbReference type="Pfam" id="PF02887">
    <property type="entry name" value="PK_C"/>
    <property type="match status" value="1"/>
</dbReference>
<comment type="cofactor">
    <cofactor evidence="1">
        <name>Mg(2+)</name>
        <dbReference type="ChEBI" id="CHEBI:18420"/>
    </cofactor>
</comment>
<dbReference type="GO" id="GO:0030955">
    <property type="term" value="F:potassium ion binding"/>
    <property type="evidence" value="ECO:0007669"/>
    <property type="project" value="InterPro"/>
</dbReference>
<dbReference type="Proteomes" id="UP000192927">
    <property type="component" value="Unassembled WGS sequence"/>
</dbReference>
<dbReference type="GO" id="GO:0006950">
    <property type="term" value="P:response to stress"/>
    <property type="evidence" value="ECO:0007669"/>
    <property type="project" value="UniProtKB-ARBA"/>
</dbReference>
<evidence type="ECO:0000256" key="9">
    <source>
        <dbReference type="ARBA" id="ARBA00022723"/>
    </source>
</evidence>
<dbReference type="PROSITE" id="PS00110">
    <property type="entry name" value="PYRUVATE_KINASE"/>
    <property type="match status" value="1"/>
</dbReference>
<comment type="catalytic activity">
    <reaction evidence="16 17">
        <text>pyruvate + ATP = phosphoenolpyruvate + ADP + H(+)</text>
        <dbReference type="Rhea" id="RHEA:18157"/>
        <dbReference type="ChEBI" id="CHEBI:15361"/>
        <dbReference type="ChEBI" id="CHEBI:15378"/>
        <dbReference type="ChEBI" id="CHEBI:30616"/>
        <dbReference type="ChEBI" id="CHEBI:58702"/>
        <dbReference type="ChEBI" id="CHEBI:456216"/>
        <dbReference type="EC" id="2.7.1.40"/>
    </reaction>
</comment>
<dbReference type="SUPFAM" id="SSF50800">
    <property type="entry name" value="PK beta-barrel domain-like"/>
    <property type="match status" value="1"/>
</dbReference>
<evidence type="ECO:0000313" key="20">
    <source>
        <dbReference type="EMBL" id="KAA6407520.1"/>
    </source>
</evidence>
<dbReference type="InterPro" id="IPR001697">
    <property type="entry name" value="Pyr_Knase"/>
</dbReference>
<dbReference type="FunFam" id="3.20.20.60:FF:000001">
    <property type="entry name" value="Pyruvate kinase"/>
    <property type="match status" value="1"/>
</dbReference>